<dbReference type="Gene3D" id="1.10.510.10">
    <property type="entry name" value="Transferase(Phosphotransferase) domain 1"/>
    <property type="match status" value="1"/>
</dbReference>
<protein>
    <recommendedName>
        <fullName evidence="1">non-specific serine/threonine protein kinase</fullName>
        <ecNumber evidence="1">2.7.11.1</ecNumber>
    </recommendedName>
</protein>
<dbReference type="PROSITE" id="PS50011">
    <property type="entry name" value="PROTEIN_KINASE_DOM"/>
    <property type="match status" value="1"/>
</dbReference>
<gene>
    <name evidence="10" type="ORF">CDL12_29777</name>
</gene>
<keyword evidence="11" id="KW-1185">Reference proteome</keyword>
<evidence type="ECO:0000256" key="7">
    <source>
        <dbReference type="ARBA" id="ARBA00047899"/>
    </source>
</evidence>
<keyword evidence="5" id="KW-0418">Kinase</keyword>
<organism evidence="10 11">
    <name type="scientific">Handroanthus impetiginosus</name>
    <dbReference type="NCBI Taxonomy" id="429701"/>
    <lineage>
        <taxon>Eukaryota</taxon>
        <taxon>Viridiplantae</taxon>
        <taxon>Streptophyta</taxon>
        <taxon>Embryophyta</taxon>
        <taxon>Tracheophyta</taxon>
        <taxon>Spermatophyta</taxon>
        <taxon>Magnoliopsida</taxon>
        <taxon>eudicotyledons</taxon>
        <taxon>Gunneridae</taxon>
        <taxon>Pentapetalae</taxon>
        <taxon>asterids</taxon>
        <taxon>lamiids</taxon>
        <taxon>Lamiales</taxon>
        <taxon>Bignoniaceae</taxon>
        <taxon>Crescentiina</taxon>
        <taxon>Tabebuia alliance</taxon>
        <taxon>Handroanthus</taxon>
    </lineage>
</organism>
<comment type="catalytic activity">
    <reaction evidence="8">
        <text>L-seryl-[protein] + ATP = O-phospho-L-seryl-[protein] + ADP + H(+)</text>
        <dbReference type="Rhea" id="RHEA:17989"/>
        <dbReference type="Rhea" id="RHEA-COMP:9863"/>
        <dbReference type="Rhea" id="RHEA-COMP:11604"/>
        <dbReference type="ChEBI" id="CHEBI:15378"/>
        <dbReference type="ChEBI" id="CHEBI:29999"/>
        <dbReference type="ChEBI" id="CHEBI:30616"/>
        <dbReference type="ChEBI" id="CHEBI:83421"/>
        <dbReference type="ChEBI" id="CHEBI:456216"/>
        <dbReference type="EC" id="2.7.11.1"/>
    </reaction>
</comment>
<dbReference type="EC" id="2.7.11.1" evidence="1"/>
<comment type="catalytic activity">
    <reaction evidence="7">
        <text>L-threonyl-[protein] + ATP = O-phospho-L-threonyl-[protein] + ADP + H(+)</text>
        <dbReference type="Rhea" id="RHEA:46608"/>
        <dbReference type="Rhea" id="RHEA-COMP:11060"/>
        <dbReference type="Rhea" id="RHEA-COMP:11605"/>
        <dbReference type="ChEBI" id="CHEBI:15378"/>
        <dbReference type="ChEBI" id="CHEBI:30013"/>
        <dbReference type="ChEBI" id="CHEBI:30616"/>
        <dbReference type="ChEBI" id="CHEBI:61977"/>
        <dbReference type="ChEBI" id="CHEBI:456216"/>
        <dbReference type="EC" id="2.7.11.1"/>
    </reaction>
</comment>
<sequence>MTSEGFLVVEKSPCGRYVRYNEILGRGAFKNVYKGFDLVDNLEIAWSQIFVNDETSQEKLFYEAVLLQSSNHGNIMKCYTFWLDYDNKVVNMITELFTSGSVRQYTKKLGCSVDVQTIKNWGRQILQGLLYLHTQNPCIVHRDLKCDNIFIDVNKGDVKIGDFGLATVMDQSPLRDLVGTPKFMAPEIYQGEYNELVDIYAFGMCLMEMATCECPYSECTNQFQIAWKVHTGEKPLALERVKDVELKEIIDKCLLPACLRPSAMELLNDPFFSSGISMETEHNNNQDLIEDAYYGEMQSSCSSWSPVKKVFMSSQITFASSKDLCFPVLKPCIIV</sequence>
<dbReference type="SMART" id="SM00220">
    <property type="entry name" value="S_TKc"/>
    <property type="match status" value="1"/>
</dbReference>
<evidence type="ECO:0000256" key="4">
    <source>
        <dbReference type="ARBA" id="ARBA00022741"/>
    </source>
</evidence>
<reference evidence="11" key="1">
    <citation type="journal article" date="2018" name="Gigascience">
        <title>Genome assembly of the Pink Ipe (Handroanthus impetiginosus, Bignoniaceae), a highly valued, ecologically keystone Neotropical timber forest tree.</title>
        <authorList>
            <person name="Silva-Junior O.B."/>
            <person name="Grattapaglia D."/>
            <person name="Novaes E."/>
            <person name="Collevatti R.G."/>
        </authorList>
    </citation>
    <scope>NUCLEOTIDE SEQUENCE [LARGE SCALE GENOMIC DNA]</scope>
    <source>
        <strain evidence="11">cv. UFG-1</strain>
    </source>
</reference>
<dbReference type="EMBL" id="NKXS01009173">
    <property type="protein sequence ID" value="PIM97750.1"/>
    <property type="molecule type" value="Genomic_DNA"/>
</dbReference>
<keyword evidence="2" id="KW-0723">Serine/threonine-protein kinase</keyword>
<dbReference type="GO" id="GO:0106310">
    <property type="term" value="F:protein serine kinase activity"/>
    <property type="evidence" value="ECO:0007669"/>
    <property type="project" value="RHEA"/>
</dbReference>
<keyword evidence="3 10" id="KW-0808">Transferase</keyword>
<keyword evidence="4" id="KW-0547">Nucleotide-binding</keyword>
<dbReference type="FunFam" id="1.10.510.10:FF:001565">
    <property type="entry name" value="WNK protein kinase"/>
    <property type="match status" value="1"/>
</dbReference>
<evidence type="ECO:0000313" key="10">
    <source>
        <dbReference type="EMBL" id="PIM97750.1"/>
    </source>
</evidence>
<comment type="caution">
    <text evidence="10">The sequence shown here is derived from an EMBL/GenBank/DDBJ whole genome shotgun (WGS) entry which is preliminary data.</text>
</comment>
<dbReference type="InterPro" id="IPR008271">
    <property type="entry name" value="Ser/Thr_kinase_AS"/>
</dbReference>
<evidence type="ECO:0000256" key="2">
    <source>
        <dbReference type="ARBA" id="ARBA00022527"/>
    </source>
</evidence>
<dbReference type="AlphaFoldDB" id="A0A2G9FXG1"/>
<proteinExistence type="predicted"/>
<evidence type="ECO:0000256" key="3">
    <source>
        <dbReference type="ARBA" id="ARBA00022679"/>
    </source>
</evidence>
<dbReference type="InterPro" id="IPR050588">
    <property type="entry name" value="WNK_Ser-Thr_kinase"/>
</dbReference>
<dbReference type="FunFam" id="3.30.200.20:FF:000075">
    <property type="entry name" value="Probable serine/threonine-protein kinase WNK1"/>
    <property type="match status" value="1"/>
</dbReference>
<dbReference type="Pfam" id="PF00069">
    <property type="entry name" value="Pkinase"/>
    <property type="match status" value="1"/>
</dbReference>
<dbReference type="GO" id="GO:0004674">
    <property type="term" value="F:protein serine/threonine kinase activity"/>
    <property type="evidence" value="ECO:0007669"/>
    <property type="project" value="UniProtKB-KW"/>
</dbReference>
<evidence type="ECO:0000256" key="6">
    <source>
        <dbReference type="ARBA" id="ARBA00022840"/>
    </source>
</evidence>
<dbReference type="SUPFAM" id="SSF56112">
    <property type="entry name" value="Protein kinase-like (PK-like)"/>
    <property type="match status" value="1"/>
</dbReference>
<evidence type="ECO:0000313" key="11">
    <source>
        <dbReference type="Proteomes" id="UP000231279"/>
    </source>
</evidence>
<evidence type="ECO:0000256" key="8">
    <source>
        <dbReference type="ARBA" id="ARBA00048679"/>
    </source>
</evidence>
<dbReference type="Gene3D" id="3.30.200.20">
    <property type="entry name" value="Phosphorylase Kinase, domain 1"/>
    <property type="match status" value="1"/>
</dbReference>
<dbReference type="PROSITE" id="PS00108">
    <property type="entry name" value="PROTEIN_KINASE_ST"/>
    <property type="match status" value="1"/>
</dbReference>
<dbReference type="STRING" id="429701.A0A2G9FXG1"/>
<accession>A0A2G9FXG1</accession>
<dbReference type="OrthoDB" id="4062651at2759"/>
<feature type="domain" description="Protein kinase" evidence="9">
    <location>
        <begin position="18"/>
        <end position="272"/>
    </location>
</feature>
<evidence type="ECO:0000259" key="9">
    <source>
        <dbReference type="PROSITE" id="PS50011"/>
    </source>
</evidence>
<name>A0A2G9FXG1_9LAMI</name>
<keyword evidence="6" id="KW-0067">ATP-binding</keyword>
<dbReference type="InterPro" id="IPR000719">
    <property type="entry name" value="Prot_kinase_dom"/>
</dbReference>
<dbReference type="InterPro" id="IPR011009">
    <property type="entry name" value="Kinase-like_dom_sf"/>
</dbReference>
<dbReference type="Proteomes" id="UP000231279">
    <property type="component" value="Unassembled WGS sequence"/>
</dbReference>
<evidence type="ECO:0000256" key="1">
    <source>
        <dbReference type="ARBA" id="ARBA00012513"/>
    </source>
</evidence>
<dbReference type="GO" id="GO:0005524">
    <property type="term" value="F:ATP binding"/>
    <property type="evidence" value="ECO:0007669"/>
    <property type="project" value="UniProtKB-KW"/>
</dbReference>
<dbReference type="PANTHER" id="PTHR13902">
    <property type="entry name" value="SERINE/THREONINE-PROTEIN KINASE WNK WITH NO LYSINE -RELATED"/>
    <property type="match status" value="1"/>
</dbReference>
<evidence type="ECO:0000256" key="5">
    <source>
        <dbReference type="ARBA" id="ARBA00022777"/>
    </source>
</evidence>